<dbReference type="Proteomes" id="UP000009886">
    <property type="component" value="Unassembled WGS sequence"/>
</dbReference>
<dbReference type="HOGENOM" id="CLU_3242323_0_0_1"/>
<comment type="caution">
    <text evidence="1">The sequence shown here is derived from an EMBL/GenBank/DDBJ whole genome shotgun (WGS) entry which is preliminary data.</text>
</comment>
<dbReference type="VEuPathDB" id="FungiDB:PDIP_26330"/>
<dbReference type="EMBL" id="AKCU01000181">
    <property type="protein sequence ID" value="EKV18687.1"/>
    <property type="molecule type" value="Genomic_DNA"/>
</dbReference>
<gene>
    <name evidence="1" type="ORF">PDIP_26330</name>
</gene>
<evidence type="ECO:0000313" key="2">
    <source>
        <dbReference type="Proteomes" id="UP000009886"/>
    </source>
</evidence>
<sequence length="43" mass="4857">MKWRVALVGLWRHNGRIPVPHFDVGRRGTLVESHTACFPAGCQ</sequence>
<dbReference type="AlphaFoldDB" id="K9GBY9"/>
<dbReference type="KEGG" id="pdp:PDIP_26330"/>
<name>K9GBY9_PEND1</name>
<protein>
    <submittedName>
        <fullName evidence="1">Uncharacterized protein</fullName>
    </submittedName>
</protein>
<reference evidence="2" key="1">
    <citation type="journal article" date="2012" name="BMC Genomics">
        <title>Genome sequence of the necrotrophic fungus Penicillium digitatum, the main postharvest pathogen of citrus.</title>
        <authorList>
            <person name="Marcet-Houben M."/>
            <person name="Ballester A.-R."/>
            <person name="de la Fuente B."/>
            <person name="Harries E."/>
            <person name="Marcos J.F."/>
            <person name="Gonzalez-Candelas L."/>
            <person name="Gabaldon T."/>
        </authorList>
    </citation>
    <scope>NUCLEOTIDE SEQUENCE [LARGE SCALE GENOMIC DNA]</scope>
    <source>
        <strain evidence="2">Pd1 / CECT 20795</strain>
    </source>
</reference>
<accession>K9GBY9</accession>
<organism evidence="1 2">
    <name type="scientific">Penicillium digitatum (strain Pd1 / CECT 20795)</name>
    <name type="common">Green mold</name>
    <dbReference type="NCBI Taxonomy" id="1170230"/>
    <lineage>
        <taxon>Eukaryota</taxon>
        <taxon>Fungi</taxon>
        <taxon>Dikarya</taxon>
        <taxon>Ascomycota</taxon>
        <taxon>Pezizomycotina</taxon>
        <taxon>Eurotiomycetes</taxon>
        <taxon>Eurotiomycetidae</taxon>
        <taxon>Eurotiales</taxon>
        <taxon>Aspergillaceae</taxon>
        <taxon>Penicillium</taxon>
    </lineage>
</organism>
<proteinExistence type="predicted"/>
<evidence type="ECO:0000313" key="1">
    <source>
        <dbReference type="EMBL" id="EKV18687.1"/>
    </source>
</evidence>